<feature type="transmembrane region" description="Helical" evidence="6">
    <location>
        <begin position="693"/>
        <end position="715"/>
    </location>
</feature>
<feature type="transmembrane region" description="Helical" evidence="6">
    <location>
        <begin position="262"/>
        <end position="280"/>
    </location>
</feature>
<keyword evidence="4 6" id="KW-1133">Transmembrane helix</keyword>
<dbReference type="InterPro" id="IPR007632">
    <property type="entry name" value="Anoctamin"/>
</dbReference>
<feature type="domain" description="Anoctamin transmembrane" evidence="8">
    <location>
        <begin position="214"/>
        <end position="762"/>
    </location>
</feature>
<evidence type="ECO:0000256" key="2">
    <source>
        <dbReference type="ARBA" id="ARBA00009671"/>
    </source>
</evidence>
<dbReference type="InParanoid" id="A0A7M7N9U7"/>
<dbReference type="RefSeq" id="XP_030833297.1">
    <property type="nucleotide sequence ID" value="XM_030977437.1"/>
</dbReference>
<feature type="transmembrane region" description="Helical" evidence="6">
    <location>
        <begin position="375"/>
        <end position="395"/>
    </location>
</feature>
<comment type="subcellular location">
    <subcellularLocation>
        <location evidence="1 6">Membrane</location>
        <topology evidence="1 6">Multi-pass membrane protein</topology>
    </subcellularLocation>
</comment>
<feature type="transmembrane region" description="Helical" evidence="6">
    <location>
        <begin position="226"/>
        <end position="250"/>
    </location>
</feature>
<reference evidence="10" key="1">
    <citation type="submission" date="2015-02" db="EMBL/GenBank/DDBJ databases">
        <title>Genome sequencing for Strongylocentrotus purpuratus.</title>
        <authorList>
            <person name="Murali S."/>
            <person name="Liu Y."/>
            <person name="Vee V."/>
            <person name="English A."/>
            <person name="Wang M."/>
            <person name="Skinner E."/>
            <person name="Han Y."/>
            <person name="Muzny D.M."/>
            <person name="Worley K.C."/>
            <person name="Gibbs R.A."/>
        </authorList>
    </citation>
    <scope>NUCLEOTIDE SEQUENCE</scope>
</reference>
<dbReference type="InterPro" id="IPR049452">
    <property type="entry name" value="Anoctamin_TM"/>
</dbReference>
<evidence type="ECO:0000256" key="4">
    <source>
        <dbReference type="ARBA" id="ARBA00022989"/>
    </source>
</evidence>
<dbReference type="GO" id="GO:0005254">
    <property type="term" value="F:chloride channel activity"/>
    <property type="evidence" value="ECO:0000318"/>
    <property type="project" value="GO_Central"/>
</dbReference>
<keyword evidence="5 6" id="KW-0472">Membrane</keyword>
<dbReference type="GeneID" id="588981"/>
<evidence type="ECO:0000256" key="6">
    <source>
        <dbReference type="RuleBase" id="RU280814"/>
    </source>
</evidence>
<feature type="compositionally biased region" description="Basic and acidic residues" evidence="7">
    <location>
        <begin position="573"/>
        <end position="586"/>
    </location>
</feature>
<dbReference type="GO" id="GO:1902476">
    <property type="term" value="P:chloride transmembrane transport"/>
    <property type="evidence" value="ECO:0000318"/>
    <property type="project" value="GO_Central"/>
</dbReference>
<dbReference type="PANTHER" id="PTHR12308:SF51">
    <property type="entry name" value="ANOCTAMIN-8"/>
    <property type="match status" value="1"/>
</dbReference>
<feature type="compositionally biased region" description="Basic and acidic residues" evidence="7">
    <location>
        <begin position="789"/>
        <end position="800"/>
    </location>
</feature>
<feature type="region of interest" description="Disordered" evidence="7">
    <location>
        <begin position="783"/>
        <end position="809"/>
    </location>
</feature>
<proteinExistence type="inferred from homology"/>
<dbReference type="PANTHER" id="PTHR12308">
    <property type="entry name" value="ANOCTAMIN"/>
    <property type="match status" value="1"/>
</dbReference>
<dbReference type="EnsemblMetazoa" id="XM_030977437">
    <property type="protein sequence ID" value="XP_030833297"/>
    <property type="gene ID" value="LOC588981"/>
</dbReference>
<feature type="compositionally biased region" description="Basic and acidic residues" evidence="7">
    <location>
        <begin position="500"/>
        <end position="536"/>
    </location>
</feature>
<feature type="transmembrane region" description="Helical" evidence="6">
    <location>
        <begin position="721"/>
        <end position="741"/>
    </location>
</feature>
<dbReference type="KEGG" id="spu:588981"/>
<sequence length="858" mass="97414">MLKAQAKDAMQHAKSFGENFARTNKYMHANKLWLQTVPTTDCEVVVIFPTKTDDAVIMWVLAKLKERLQELKVAVRHHAHTGTCGLYLSASSDCLLQGAENLSFRKPLKAEYGGGLKEFTCLEASMYEGADDAHQFLSSQERQKIIHYMLESLRAVEGDRLGKVKFVDNEPIVPKLQAKGVISKVFPLHKRDDLQVLKKTWVQAFFKPQPLDAVCDYFGVKIAIYFAWLGFYTQALLFPAVVGLLVTIFVDDSNQLNQDRSVVFVSFCNITWASLILEVWKRRGSALAYRWGTLDSKHELIEEPRPQFKGDLVVNSVSGKLQPYYPAWKRNVFRYFVTLPVILLCCIIAFVSMYLILELQEWVNSHIQQNNCYWWVGYIPKITLTVVISVSDIAFKRVAYWLNRKENYRLQSTHENQLILKLVTACKAYYKSTVQFINHFLALFYIAFILKDMTRLRNYLGTIFILRQLTGNFKESVLPYITEKLKVYRMTYVTASKFHTDEETRRQQDKSEATEKQGDMSEVTKRPENMSDRTMRQENMSDETKRQGDILEGTEGQGDILAGTEGQGDILEGTERQVDVSEETKGQADVSEGTKGQGDVSEIACGSSEEKFIITQAELESEMRSYEDTFDDYLEMVIQFGYVILFSSAFPLAGLFAVINNTVEIRSDAFKLCSIKHRPFGQRVENIGSWQQALEVMAVIGVIVNCALLGIFGHVGQAFPSLTPTGVILCIVVVEHVILAAKQAISLGIPDVPHWVSIEMAKLEYRRREALKKMEVDALHCAKKSPSVKQEDDKKGDPKLKIPQRGKVWPSSMKETAANFNLFQNDKAVGTDQVTSDGQVRNDVQELPEKPSHEKKSD</sequence>
<feature type="region of interest" description="Disordered" evidence="7">
    <location>
        <begin position="500"/>
        <end position="601"/>
    </location>
</feature>
<feature type="transmembrane region" description="Helical" evidence="6">
    <location>
        <begin position="332"/>
        <end position="355"/>
    </location>
</feature>
<protein>
    <recommendedName>
        <fullName evidence="6">Anoctamin</fullName>
    </recommendedName>
</protein>
<organism evidence="9 10">
    <name type="scientific">Strongylocentrotus purpuratus</name>
    <name type="common">Purple sea urchin</name>
    <dbReference type="NCBI Taxonomy" id="7668"/>
    <lineage>
        <taxon>Eukaryota</taxon>
        <taxon>Metazoa</taxon>
        <taxon>Echinodermata</taxon>
        <taxon>Eleutherozoa</taxon>
        <taxon>Echinozoa</taxon>
        <taxon>Echinoidea</taxon>
        <taxon>Euechinoidea</taxon>
        <taxon>Echinacea</taxon>
        <taxon>Camarodonta</taxon>
        <taxon>Echinidea</taxon>
        <taxon>Strongylocentrotidae</taxon>
        <taxon>Strongylocentrotus</taxon>
    </lineage>
</organism>
<comment type="similarity">
    <text evidence="2 6">Belongs to the anoctamin family.</text>
</comment>
<dbReference type="Proteomes" id="UP000007110">
    <property type="component" value="Unassembled WGS sequence"/>
</dbReference>
<dbReference type="GO" id="GO:0005886">
    <property type="term" value="C:plasma membrane"/>
    <property type="evidence" value="ECO:0000318"/>
    <property type="project" value="GO_Central"/>
</dbReference>
<dbReference type="Pfam" id="PF04547">
    <property type="entry name" value="Anoctamin"/>
    <property type="match status" value="1"/>
</dbReference>
<dbReference type="AlphaFoldDB" id="A0A7M7N9U7"/>
<keyword evidence="10" id="KW-1185">Reference proteome</keyword>
<feature type="region of interest" description="Disordered" evidence="7">
    <location>
        <begin position="831"/>
        <end position="858"/>
    </location>
</feature>
<feature type="transmembrane region" description="Helical" evidence="6">
    <location>
        <begin position="636"/>
        <end position="659"/>
    </location>
</feature>
<evidence type="ECO:0000313" key="9">
    <source>
        <dbReference type="EnsemblMetazoa" id="XP_030833297"/>
    </source>
</evidence>
<evidence type="ECO:0000256" key="5">
    <source>
        <dbReference type="ARBA" id="ARBA00023136"/>
    </source>
</evidence>
<evidence type="ECO:0000256" key="3">
    <source>
        <dbReference type="ARBA" id="ARBA00022692"/>
    </source>
</evidence>
<evidence type="ECO:0000313" key="10">
    <source>
        <dbReference type="Proteomes" id="UP000007110"/>
    </source>
</evidence>
<feature type="compositionally biased region" description="Basic and acidic residues" evidence="7">
    <location>
        <begin position="843"/>
        <end position="858"/>
    </location>
</feature>
<keyword evidence="3 6" id="KW-0812">Transmembrane</keyword>
<reference evidence="9" key="2">
    <citation type="submission" date="2021-01" db="UniProtKB">
        <authorList>
            <consortium name="EnsemblMetazoa"/>
        </authorList>
    </citation>
    <scope>IDENTIFICATION</scope>
</reference>
<evidence type="ECO:0000256" key="1">
    <source>
        <dbReference type="ARBA" id="ARBA00004141"/>
    </source>
</evidence>
<dbReference type="OrthoDB" id="296386at2759"/>
<evidence type="ECO:0000256" key="7">
    <source>
        <dbReference type="SAM" id="MobiDB-lite"/>
    </source>
</evidence>
<dbReference type="OMA" id="MLHNIHF"/>
<feature type="transmembrane region" description="Helical" evidence="6">
    <location>
        <begin position="428"/>
        <end position="450"/>
    </location>
</feature>
<name>A0A7M7N9U7_STRPU</name>
<evidence type="ECO:0000259" key="8">
    <source>
        <dbReference type="Pfam" id="PF04547"/>
    </source>
</evidence>
<accession>A0A7M7N9U7</accession>